<evidence type="ECO:0008006" key="4">
    <source>
        <dbReference type="Google" id="ProtNLM"/>
    </source>
</evidence>
<sequence>MKASISLVVLAIATFGMGSATESRQNNWGPYTCPTRAQCEASCEAAGLASISVNIAYAASDCNNAYVNCACN</sequence>
<feature type="chain" id="PRO_5021397121" description="Invertebrate defensins family profile domain-containing protein" evidence="1">
    <location>
        <begin position="21"/>
        <end position="72"/>
    </location>
</feature>
<dbReference type="AlphaFoldDB" id="A0A4Z1GIG0"/>
<name>A0A4Z1GIG0_9HELO</name>
<comment type="caution">
    <text evidence="2">The sequence shown here is derived from an EMBL/GenBank/DDBJ whole genome shotgun (WGS) entry which is preliminary data.</text>
</comment>
<keyword evidence="1" id="KW-0732">Signal</keyword>
<accession>A0A4Z1GIG0</accession>
<dbReference type="Proteomes" id="UP000297814">
    <property type="component" value="Unassembled WGS sequence"/>
</dbReference>
<evidence type="ECO:0000313" key="3">
    <source>
        <dbReference type="Proteomes" id="UP000297814"/>
    </source>
</evidence>
<organism evidence="2 3">
    <name type="scientific">Botrytis hyacinthi</name>
    <dbReference type="NCBI Taxonomy" id="278943"/>
    <lineage>
        <taxon>Eukaryota</taxon>
        <taxon>Fungi</taxon>
        <taxon>Dikarya</taxon>
        <taxon>Ascomycota</taxon>
        <taxon>Pezizomycotina</taxon>
        <taxon>Leotiomycetes</taxon>
        <taxon>Helotiales</taxon>
        <taxon>Sclerotiniaceae</taxon>
        <taxon>Botrytis</taxon>
    </lineage>
</organism>
<evidence type="ECO:0000256" key="1">
    <source>
        <dbReference type="SAM" id="SignalP"/>
    </source>
</evidence>
<protein>
    <recommendedName>
        <fullName evidence="4">Invertebrate defensins family profile domain-containing protein</fullName>
    </recommendedName>
</protein>
<dbReference type="EMBL" id="PQXK01000123">
    <property type="protein sequence ID" value="TGO36495.1"/>
    <property type="molecule type" value="Genomic_DNA"/>
</dbReference>
<proteinExistence type="predicted"/>
<keyword evidence="3" id="KW-1185">Reference proteome</keyword>
<gene>
    <name evidence="2" type="ORF">BHYA_0123g00230</name>
</gene>
<feature type="signal peptide" evidence="1">
    <location>
        <begin position="1"/>
        <end position="20"/>
    </location>
</feature>
<reference evidence="2 3" key="1">
    <citation type="submission" date="2017-12" db="EMBL/GenBank/DDBJ databases">
        <title>Comparative genomics of Botrytis spp.</title>
        <authorList>
            <person name="Valero-Jimenez C.A."/>
            <person name="Tapia P."/>
            <person name="Veloso J."/>
            <person name="Silva-Moreno E."/>
            <person name="Staats M."/>
            <person name="Valdes J.H."/>
            <person name="Van Kan J.A.L."/>
        </authorList>
    </citation>
    <scope>NUCLEOTIDE SEQUENCE [LARGE SCALE GENOMIC DNA]</scope>
    <source>
        <strain evidence="2 3">Bh0001</strain>
    </source>
</reference>
<evidence type="ECO:0000313" key="2">
    <source>
        <dbReference type="EMBL" id="TGO36495.1"/>
    </source>
</evidence>